<feature type="transmembrane region" description="Helical" evidence="12">
    <location>
        <begin position="711"/>
        <end position="732"/>
    </location>
</feature>
<dbReference type="InterPro" id="IPR017452">
    <property type="entry name" value="GPCR_Rhodpsn_7TM"/>
</dbReference>
<feature type="region of interest" description="Disordered" evidence="11">
    <location>
        <begin position="253"/>
        <end position="298"/>
    </location>
</feature>
<dbReference type="WBParaSite" id="ASIM_0001336901-mRNA-1">
    <property type="protein sequence ID" value="ASIM_0001336901-mRNA-1"/>
    <property type="gene ID" value="ASIM_0001336901"/>
</dbReference>
<feature type="transmembrane region" description="Helical" evidence="12">
    <location>
        <begin position="670"/>
        <end position="691"/>
    </location>
</feature>
<feature type="transmembrane region" description="Helical" evidence="12">
    <location>
        <begin position="185"/>
        <end position="204"/>
    </location>
</feature>
<dbReference type="GO" id="GO:0004930">
    <property type="term" value="F:G protein-coupled receptor activity"/>
    <property type="evidence" value="ECO:0007669"/>
    <property type="project" value="UniProtKB-KW"/>
</dbReference>
<reference evidence="16" key="1">
    <citation type="submission" date="2017-02" db="UniProtKB">
        <authorList>
            <consortium name="WormBaseParasite"/>
        </authorList>
    </citation>
    <scope>IDENTIFICATION</scope>
</reference>
<evidence type="ECO:0000259" key="13">
    <source>
        <dbReference type="PROSITE" id="PS50262"/>
    </source>
</evidence>
<keyword evidence="3 10" id="KW-0812">Transmembrane</keyword>
<sequence>MTTRFHHDNLTAFGAHRASLQSVESEWRSGYLFLILLIAMIVFGNSLVVLAVVCDRKLRTITTNKFIASLAVSDLLVGIVVMPLSLYAKVNNDRWDLGHQWCQFHLVTGVFSTTASIVHLVAISLDRYFAIMFPTEYQRHSVSTSAFPYVVMIWLMSFAVSSTIFMEKTIDANGVCWVENPQYLVLSSILSFFLPGAIVVFLYLKIFRKLRSHQLYMFGQNDKQRRRKNVLCGGNNGQQRRSLPRVIIEEVRSRRGSRLSQTGSNNSESPTRRSSASGSKSERSPSQPDIHTAPVIQKRWRSPTICAETLEHDRSVAAKKRVSIVPDPPSMDISQNTYATSLAIREEHLANSAEDARPPSNRLTDTDDKLKPVDSKAPIPYPIIAAFHKAYDEISKGDDRARRLPLINDLEGTEPQIDVRNEHRSITAGSETALGETLGIAETPLTDSDATSTKPLLPEKTLKAPEALSCIRPTSCRNLAPPRPMLSSTSNVLTVPTNIASNTPPLSPAIMRENTPTSLTVPKVWDYSSPSCAVAPSVNSSHSSHTSASDETLRRVSMHSYGSSLTDGTDSTYEIDSRRSSAWSTIRTAVLARHLVASIHSNHSDPAVELDKQQCSHVNMAPPNGTYSQKKMSTMSRGKLRRIARQVTRAIRRKRRESLAIRRESRATRVVAAILTAFLMCWIPYFCITVYRGMCTGMNFAFDKHFHMHLYVVTSWLGYAHSCFNPVIYTCLNRNFRRTLRKMVCFWCDANDKMAVVA</sequence>
<evidence type="ECO:0000256" key="3">
    <source>
        <dbReference type="ARBA" id="ARBA00022692"/>
    </source>
</evidence>
<dbReference type="Gene3D" id="1.20.1070.10">
    <property type="entry name" value="Rhodopsin 7-helix transmembrane proteins"/>
    <property type="match status" value="2"/>
</dbReference>
<evidence type="ECO:0000313" key="14">
    <source>
        <dbReference type="EMBL" id="VDK48171.1"/>
    </source>
</evidence>
<evidence type="ECO:0000256" key="4">
    <source>
        <dbReference type="ARBA" id="ARBA00022989"/>
    </source>
</evidence>
<dbReference type="GO" id="GO:0045202">
    <property type="term" value="C:synapse"/>
    <property type="evidence" value="ECO:0007669"/>
    <property type="project" value="GOC"/>
</dbReference>
<feature type="compositionally biased region" description="Low complexity" evidence="11">
    <location>
        <begin position="267"/>
        <end position="279"/>
    </location>
</feature>
<dbReference type="PANTHER" id="PTHR24248:SF125">
    <property type="entry name" value="DOPAMINE D2-LIKE RECEPTOR"/>
    <property type="match status" value="1"/>
</dbReference>
<feature type="compositionally biased region" description="Basic and acidic residues" evidence="11">
    <location>
        <begin position="364"/>
        <end position="374"/>
    </location>
</feature>
<dbReference type="InterPro" id="IPR000276">
    <property type="entry name" value="GPCR_Rhodpsn"/>
</dbReference>
<evidence type="ECO:0000256" key="10">
    <source>
        <dbReference type="RuleBase" id="RU000688"/>
    </source>
</evidence>
<dbReference type="PANTHER" id="PTHR24248">
    <property type="entry name" value="ADRENERGIC RECEPTOR-RELATED G-PROTEIN COUPLED RECEPTOR"/>
    <property type="match status" value="1"/>
</dbReference>
<name>A0A0M3JY68_ANISI</name>
<keyword evidence="5 10" id="KW-0297">G-protein coupled receptor</keyword>
<evidence type="ECO:0000256" key="7">
    <source>
        <dbReference type="ARBA" id="ARBA00023157"/>
    </source>
</evidence>
<evidence type="ECO:0000313" key="16">
    <source>
        <dbReference type="WBParaSite" id="ASIM_0001336901-mRNA-1"/>
    </source>
</evidence>
<feature type="domain" description="G-protein coupled receptors family 1 profile" evidence="13">
    <location>
        <begin position="44"/>
        <end position="729"/>
    </location>
</feature>
<evidence type="ECO:0000256" key="9">
    <source>
        <dbReference type="ARBA" id="ARBA00023224"/>
    </source>
</evidence>
<evidence type="ECO:0000256" key="1">
    <source>
        <dbReference type="ARBA" id="ARBA00004651"/>
    </source>
</evidence>
<keyword evidence="6 12" id="KW-0472">Membrane</keyword>
<dbReference type="GO" id="GO:0001591">
    <property type="term" value="F:dopamine neurotransmitter receptor activity, coupled via Gi/Go"/>
    <property type="evidence" value="ECO:0007669"/>
    <property type="project" value="TreeGrafter"/>
</dbReference>
<reference evidence="14 15" key="2">
    <citation type="submission" date="2018-11" db="EMBL/GenBank/DDBJ databases">
        <authorList>
            <consortium name="Pathogen Informatics"/>
        </authorList>
    </citation>
    <scope>NUCLEOTIDE SEQUENCE [LARGE SCALE GENOMIC DNA]</scope>
</reference>
<gene>
    <name evidence="14" type="ORF">ASIM_LOCUS12797</name>
</gene>
<feature type="transmembrane region" description="Helical" evidence="12">
    <location>
        <begin position="66"/>
        <end position="86"/>
    </location>
</feature>
<dbReference type="GO" id="GO:0005886">
    <property type="term" value="C:plasma membrane"/>
    <property type="evidence" value="ECO:0007669"/>
    <property type="project" value="UniProtKB-SubCell"/>
</dbReference>
<keyword evidence="2" id="KW-1003">Cell membrane</keyword>
<dbReference type="SUPFAM" id="SSF81321">
    <property type="entry name" value="Family A G protein-coupled receptor-like"/>
    <property type="match status" value="2"/>
</dbReference>
<dbReference type="PROSITE" id="PS00237">
    <property type="entry name" value="G_PROTEIN_RECEP_F1_1"/>
    <property type="match status" value="1"/>
</dbReference>
<comment type="subcellular location">
    <subcellularLocation>
        <location evidence="1">Cell membrane</location>
        <topology evidence="1">Multi-pass membrane protein</topology>
    </subcellularLocation>
</comment>
<evidence type="ECO:0000256" key="12">
    <source>
        <dbReference type="SAM" id="Phobius"/>
    </source>
</evidence>
<accession>A0A0M3JY68</accession>
<evidence type="ECO:0000256" key="8">
    <source>
        <dbReference type="ARBA" id="ARBA00023170"/>
    </source>
</evidence>
<keyword evidence="15" id="KW-1185">Reference proteome</keyword>
<dbReference type="PRINTS" id="PR00237">
    <property type="entry name" value="GPCRRHODOPSN"/>
</dbReference>
<keyword evidence="8 10" id="KW-0675">Receptor</keyword>
<keyword evidence="4 12" id="KW-1133">Transmembrane helix</keyword>
<dbReference type="OrthoDB" id="5951059at2759"/>
<dbReference type="PROSITE" id="PS50262">
    <property type="entry name" value="G_PROTEIN_RECEP_F1_2"/>
    <property type="match status" value="1"/>
</dbReference>
<dbReference type="CDD" id="cd14967">
    <property type="entry name" value="7tmA_amine_R-like"/>
    <property type="match status" value="1"/>
</dbReference>
<evidence type="ECO:0000256" key="2">
    <source>
        <dbReference type="ARBA" id="ARBA00022475"/>
    </source>
</evidence>
<feature type="transmembrane region" description="Helical" evidence="12">
    <location>
        <begin position="146"/>
        <end position="165"/>
    </location>
</feature>
<feature type="transmembrane region" description="Helical" evidence="12">
    <location>
        <begin position="31"/>
        <end position="54"/>
    </location>
</feature>
<feature type="region of interest" description="Disordered" evidence="11">
    <location>
        <begin position="350"/>
        <end position="374"/>
    </location>
</feature>
<evidence type="ECO:0000313" key="15">
    <source>
        <dbReference type="Proteomes" id="UP000267096"/>
    </source>
</evidence>
<protein>
    <submittedName>
        <fullName evidence="16">G_PROTEIN_RECEP_F1_2 domain-containing protein</fullName>
    </submittedName>
</protein>
<proteinExistence type="inferred from homology"/>
<feature type="transmembrane region" description="Helical" evidence="12">
    <location>
        <begin position="106"/>
        <end position="125"/>
    </location>
</feature>
<keyword evidence="9 10" id="KW-0807">Transducer</keyword>
<organism evidence="16">
    <name type="scientific">Anisakis simplex</name>
    <name type="common">Herring worm</name>
    <dbReference type="NCBI Taxonomy" id="6269"/>
    <lineage>
        <taxon>Eukaryota</taxon>
        <taxon>Metazoa</taxon>
        <taxon>Ecdysozoa</taxon>
        <taxon>Nematoda</taxon>
        <taxon>Chromadorea</taxon>
        <taxon>Rhabditida</taxon>
        <taxon>Spirurina</taxon>
        <taxon>Ascaridomorpha</taxon>
        <taxon>Ascaridoidea</taxon>
        <taxon>Anisakidae</taxon>
        <taxon>Anisakis</taxon>
        <taxon>Anisakis simplex complex</taxon>
    </lineage>
</organism>
<dbReference type="EMBL" id="UYRR01031251">
    <property type="protein sequence ID" value="VDK48171.1"/>
    <property type="molecule type" value="Genomic_DNA"/>
</dbReference>
<dbReference type="Proteomes" id="UP000267096">
    <property type="component" value="Unassembled WGS sequence"/>
</dbReference>
<evidence type="ECO:0000256" key="6">
    <source>
        <dbReference type="ARBA" id="ARBA00023136"/>
    </source>
</evidence>
<dbReference type="AlphaFoldDB" id="A0A0M3JY68"/>
<comment type="similarity">
    <text evidence="10">Belongs to the G-protein coupled receptor 1 family.</text>
</comment>
<keyword evidence="7" id="KW-1015">Disulfide bond</keyword>
<evidence type="ECO:0000256" key="5">
    <source>
        <dbReference type="ARBA" id="ARBA00023040"/>
    </source>
</evidence>
<evidence type="ECO:0000256" key="11">
    <source>
        <dbReference type="SAM" id="MobiDB-lite"/>
    </source>
</evidence>
<dbReference type="Pfam" id="PF00001">
    <property type="entry name" value="7tm_1"/>
    <property type="match status" value="2"/>
</dbReference>